<sequence length="159" mass="18187">MCSMTHRQLEFGQIGVDLGHLSFSYDDLNSVEYIIFINVQRAMFCNFKIFTDLSLESLAEYVYEHAICTVNGAAVPRAVSLGESVVFNEADHNKSVFIQLHAQARVIVAKTIYMHESYAQRVSGYLDFENRHDKHYAPPGDDERATINRECEIKLLEFT</sequence>
<dbReference type="GeneID" id="20003962"/>
<dbReference type="InterPro" id="IPR009264">
    <property type="entry name" value="AcMNPV_Orf57"/>
</dbReference>
<proteinExistence type="predicted"/>
<dbReference type="Proteomes" id="UP000203240">
    <property type="component" value="Segment"/>
</dbReference>
<evidence type="ECO:0000313" key="2">
    <source>
        <dbReference type="Proteomes" id="UP000203240"/>
    </source>
</evidence>
<dbReference type="Pfam" id="PF06033">
    <property type="entry name" value="DUF918"/>
    <property type="match status" value="1"/>
</dbReference>
<evidence type="ECO:0000313" key="1">
    <source>
        <dbReference type="EMBL" id="AIE47779.1"/>
    </source>
</evidence>
<organism evidence="1 2">
    <name type="scientific">Peridroma alphabaculovirus</name>
    <dbReference type="NCBI Taxonomy" id="1346829"/>
    <lineage>
        <taxon>Viruses</taxon>
        <taxon>Viruses incertae sedis</taxon>
        <taxon>Naldaviricetes</taxon>
        <taxon>Lefavirales</taxon>
        <taxon>Baculoviridae</taxon>
        <taxon>Alphabaculovirus</taxon>
    </lineage>
</organism>
<dbReference type="OrthoDB" id="19330at10239"/>
<reference evidence="1 2" key="1">
    <citation type="journal article" date="2015" name="Genome Announc.">
        <title>A Distinct Group II Alphabaculovirus Isolated from a Peridroma Species.</title>
        <authorList>
            <person name="Rohrmann G.F."/>
            <person name="Erlandson M.A."/>
            <person name="Theilmann D.A."/>
        </authorList>
    </citation>
    <scope>NUCLEOTIDE SEQUENCE [LARGE SCALE GENOMIC DNA]</scope>
    <source>
        <strain evidence="1">GR_167</strain>
    </source>
</reference>
<accession>A0A068LK82</accession>
<name>A0A068LK82_9ABAC</name>
<dbReference type="EMBL" id="KM009991">
    <property type="protein sequence ID" value="AIE47779.1"/>
    <property type="molecule type" value="Genomic_DNA"/>
</dbReference>
<gene>
    <name evidence="1" type="ORF">pesp049</name>
</gene>
<keyword evidence="2" id="KW-1185">Reference proteome</keyword>
<protein>
    <submittedName>
        <fullName evidence="1">Ac57-like protein</fullName>
    </submittedName>
</protein>
<dbReference type="RefSeq" id="YP_009049875.1">
    <property type="nucleotide sequence ID" value="NC_024625.1"/>
</dbReference>